<dbReference type="GO" id="GO:0005385">
    <property type="term" value="F:zinc ion transmembrane transporter activity"/>
    <property type="evidence" value="ECO:0007669"/>
    <property type="project" value="TreeGrafter"/>
</dbReference>
<gene>
    <name evidence="12" type="primary">czcD</name>
    <name evidence="12" type="ORF">GCM10007966_19350</name>
</gene>
<evidence type="ECO:0000256" key="3">
    <source>
        <dbReference type="ARBA" id="ARBA00022448"/>
    </source>
</evidence>
<dbReference type="OrthoDB" id="9809646at2"/>
<dbReference type="InterPro" id="IPR027469">
    <property type="entry name" value="Cation_efflux_TMD_sf"/>
</dbReference>
<reference evidence="12" key="2">
    <citation type="submission" date="2020-09" db="EMBL/GenBank/DDBJ databases">
        <authorList>
            <person name="Sun Q."/>
            <person name="Ohkuma M."/>
        </authorList>
    </citation>
    <scope>NUCLEOTIDE SEQUENCE</scope>
    <source>
        <strain evidence="12">JCM 13919</strain>
    </source>
</reference>
<dbReference type="InterPro" id="IPR002524">
    <property type="entry name" value="Cation_efflux"/>
</dbReference>
<organism evidence="12 13">
    <name type="scientific">Legionella impletisoli</name>
    <dbReference type="NCBI Taxonomy" id="343510"/>
    <lineage>
        <taxon>Bacteria</taxon>
        <taxon>Pseudomonadati</taxon>
        <taxon>Pseudomonadota</taxon>
        <taxon>Gammaproteobacteria</taxon>
        <taxon>Legionellales</taxon>
        <taxon>Legionellaceae</taxon>
        <taxon>Legionella</taxon>
    </lineage>
</organism>
<name>A0A917K092_9GAMM</name>
<dbReference type="InterPro" id="IPR027470">
    <property type="entry name" value="Cation_efflux_CTD"/>
</dbReference>
<sequence length="290" mass="32140">MNQADNQTSVTASKQKRLYFSVFVNMMLTLAQVVGGLVSGSLSLISDALHNFSDAASLLIALLAVKIGQKKPDLSKTFGYQRAETIAALINFTTLILIGLYLVYEAIVRFISPQPISGWVVVVIAIVALVVDTITAILTYKFYKKSMNFTAAFLHNLTDALASVGVIVAGIFILLYDWLWVDTAVTITIAAYVLWQGLREIPKAIHLLMEGAPYHIDISDIITGVEQLEGVKEIHHVHVWQVNEQLNALEAHVVVEKNIDTESLKKEIKNLLTDSFQIKHSTLEFEKSTK</sequence>
<evidence type="ECO:0000256" key="2">
    <source>
        <dbReference type="ARBA" id="ARBA00008873"/>
    </source>
</evidence>
<comment type="subcellular location">
    <subcellularLocation>
        <location evidence="1">Membrane</location>
        <topology evidence="1">Multi-pass membrane protein</topology>
    </subcellularLocation>
</comment>
<reference evidence="12" key="1">
    <citation type="journal article" date="2014" name="Int. J. Syst. Evol. Microbiol.">
        <title>Complete genome sequence of Corynebacterium casei LMG S-19264T (=DSM 44701T), isolated from a smear-ripened cheese.</title>
        <authorList>
            <consortium name="US DOE Joint Genome Institute (JGI-PGF)"/>
            <person name="Walter F."/>
            <person name="Albersmeier A."/>
            <person name="Kalinowski J."/>
            <person name="Ruckert C."/>
        </authorList>
    </citation>
    <scope>NUCLEOTIDE SEQUENCE</scope>
    <source>
        <strain evidence="12">JCM 13919</strain>
    </source>
</reference>
<keyword evidence="13" id="KW-1185">Reference proteome</keyword>
<dbReference type="PANTHER" id="PTHR11562">
    <property type="entry name" value="CATION EFFLUX PROTEIN/ ZINC TRANSPORTER"/>
    <property type="match status" value="1"/>
</dbReference>
<comment type="caution">
    <text evidence="12">The sequence shown here is derived from an EMBL/GenBank/DDBJ whole genome shotgun (WGS) entry which is preliminary data.</text>
</comment>
<keyword evidence="4 9" id="KW-0812">Transmembrane</keyword>
<protein>
    <submittedName>
        <fullName evidence="12">Cation efflux system protein</fullName>
    </submittedName>
</protein>
<dbReference type="SUPFAM" id="SSF161111">
    <property type="entry name" value="Cation efflux protein transmembrane domain-like"/>
    <property type="match status" value="1"/>
</dbReference>
<dbReference type="AlphaFoldDB" id="A0A917K092"/>
<evidence type="ECO:0000259" key="11">
    <source>
        <dbReference type="Pfam" id="PF16916"/>
    </source>
</evidence>
<feature type="transmembrane region" description="Helical" evidence="9">
    <location>
        <begin position="178"/>
        <end position="195"/>
    </location>
</feature>
<feature type="transmembrane region" description="Helical" evidence="9">
    <location>
        <begin position="18"/>
        <end position="42"/>
    </location>
</feature>
<feature type="transmembrane region" description="Helical" evidence="9">
    <location>
        <begin position="116"/>
        <end position="140"/>
    </location>
</feature>
<evidence type="ECO:0000313" key="12">
    <source>
        <dbReference type="EMBL" id="GGI90761.1"/>
    </source>
</evidence>
<evidence type="ECO:0000256" key="1">
    <source>
        <dbReference type="ARBA" id="ARBA00004141"/>
    </source>
</evidence>
<dbReference type="InterPro" id="IPR050681">
    <property type="entry name" value="CDF/SLC30A"/>
</dbReference>
<evidence type="ECO:0000256" key="9">
    <source>
        <dbReference type="SAM" id="Phobius"/>
    </source>
</evidence>
<evidence type="ECO:0000256" key="8">
    <source>
        <dbReference type="ARBA" id="ARBA00023136"/>
    </source>
</evidence>
<comment type="similarity">
    <text evidence="2">Belongs to the cation diffusion facilitator (CDF) transporter (TC 2.A.4) family. SLC30A subfamily.</text>
</comment>
<dbReference type="Gene3D" id="1.20.1510.10">
    <property type="entry name" value="Cation efflux protein transmembrane domain"/>
    <property type="match status" value="1"/>
</dbReference>
<feature type="domain" description="Cation efflux protein cytoplasmic" evidence="11">
    <location>
        <begin position="214"/>
        <end position="286"/>
    </location>
</feature>
<dbReference type="RefSeq" id="WP_131777202.1">
    <property type="nucleotide sequence ID" value="NZ_BMOB01000009.1"/>
</dbReference>
<keyword evidence="8 9" id="KW-0472">Membrane</keyword>
<keyword evidence="5" id="KW-0864">Zinc transport</keyword>
<keyword evidence="5" id="KW-0862">Zinc</keyword>
<keyword evidence="7" id="KW-0406">Ion transport</keyword>
<feature type="transmembrane region" description="Helical" evidence="9">
    <location>
        <begin position="48"/>
        <end position="65"/>
    </location>
</feature>
<dbReference type="NCBIfam" id="TIGR01297">
    <property type="entry name" value="CDF"/>
    <property type="match status" value="1"/>
</dbReference>
<dbReference type="Pfam" id="PF16916">
    <property type="entry name" value="ZT_dimer"/>
    <property type="match status" value="1"/>
</dbReference>
<dbReference type="Proteomes" id="UP000630149">
    <property type="component" value="Unassembled WGS sequence"/>
</dbReference>
<feature type="domain" description="Cation efflux protein transmembrane" evidence="10">
    <location>
        <begin position="19"/>
        <end position="209"/>
    </location>
</feature>
<evidence type="ECO:0000313" key="13">
    <source>
        <dbReference type="Proteomes" id="UP000630149"/>
    </source>
</evidence>
<dbReference type="PANTHER" id="PTHR11562:SF17">
    <property type="entry name" value="RE54080P-RELATED"/>
    <property type="match status" value="1"/>
</dbReference>
<feature type="transmembrane region" description="Helical" evidence="9">
    <location>
        <begin position="152"/>
        <end position="172"/>
    </location>
</feature>
<dbReference type="InterPro" id="IPR036837">
    <property type="entry name" value="Cation_efflux_CTD_sf"/>
</dbReference>
<evidence type="ECO:0000256" key="7">
    <source>
        <dbReference type="ARBA" id="ARBA00023065"/>
    </source>
</evidence>
<dbReference type="GO" id="GO:0005886">
    <property type="term" value="C:plasma membrane"/>
    <property type="evidence" value="ECO:0007669"/>
    <property type="project" value="TreeGrafter"/>
</dbReference>
<keyword evidence="3" id="KW-0813">Transport</keyword>
<proteinExistence type="inferred from homology"/>
<evidence type="ECO:0000256" key="6">
    <source>
        <dbReference type="ARBA" id="ARBA00022989"/>
    </source>
</evidence>
<feature type="transmembrane region" description="Helical" evidence="9">
    <location>
        <begin position="86"/>
        <end position="104"/>
    </location>
</feature>
<accession>A0A917K092</accession>
<dbReference type="SUPFAM" id="SSF160240">
    <property type="entry name" value="Cation efflux protein cytoplasmic domain-like"/>
    <property type="match status" value="1"/>
</dbReference>
<evidence type="ECO:0000259" key="10">
    <source>
        <dbReference type="Pfam" id="PF01545"/>
    </source>
</evidence>
<dbReference type="EMBL" id="BMOB01000009">
    <property type="protein sequence ID" value="GGI90761.1"/>
    <property type="molecule type" value="Genomic_DNA"/>
</dbReference>
<evidence type="ECO:0000256" key="4">
    <source>
        <dbReference type="ARBA" id="ARBA00022692"/>
    </source>
</evidence>
<dbReference type="Pfam" id="PF01545">
    <property type="entry name" value="Cation_efflux"/>
    <property type="match status" value="1"/>
</dbReference>
<dbReference type="InterPro" id="IPR058533">
    <property type="entry name" value="Cation_efflux_TM"/>
</dbReference>
<evidence type="ECO:0000256" key="5">
    <source>
        <dbReference type="ARBA" id="ARBA00022906"/>
    </source>
</evidence>
<keyword evidence="6 9" id="KW-1133">Transmembrane helix</keyword>